<evidence type="ECO:0000256" key="4">
    <source>
        <dbReference type="ARBA" id="ARBA00022741"/>
    </source>
</evidence>
<gene>
    <name evidence="10" type="ORF">NDI37_04840</name>
</gene>
<keyword evidence="5 10" id="KW-0418">Kinase</keyword>
<proteinExistence type="predicted"/>
<dbReference type="Proteomes" id="UP001442494">
    <property type="component" value="Unassembled WGS sequence"/>
</dbReference>
<keyword evidence="4" id="KW-0547">Nucleotide-binding</keyword>
<accession>A0ABV0JK26</accession>
<dbReference type="Pfam" id="PF00069">
    <property type="entry name" value="Pkinase"/>
    <property type="match status" value="1"/>
</dbReference>
<feature type="domain" description="Protein kinase" evidence="9">
    <location>
        <begin position="12"/>
        <end position="271"/>
    </location>
</feature>
<dbReference type="InterPro" id="IPR000719">
    <property type="entry name" value="Prot_kinase_dom"/>
</dbReference>
<comment type="catalytic activity">
    <reaction evidence="7">
        <text>L-threonyl-[protein] + ATP = O-phospho-L-threonyl-[protein] + ADP + H(+)</text>
        <dbReference type="Rhea" id="RHEA:46608"/>
        <dbReference type="Rhea" id="RHEA-COMP:11060"/>
        <dbReference type="Rhea" id="RHEA-COMP:11605"/>
        <dbReference type="ChEBI" id="CHEBI:15378"/>
        <dbReference type="ChEBI" id="CHEBI:30013"/>
        <dbReference type="ChEBI" id="CHEBI:30616"/>
        <dbReference type="ChEBI" id="CHEBI:61977"/>
        <dbReference type="ChEBI" id="CHEBI:456216"/>
        <dbReference type="EC" id="2.7.11.1"/>
    </reaction>
</comment>
<dbReference type="EC" id="2.7.11.1" evidence="1"/>
<name>A0ABV0JK26_9CYAN</name>
<keyword evidence="6" id="KW-0067">ATP-binding</keyword>
<dbReference type="InterPro" id="IPR008271">
    <property type="entry name" value="Ser/Thr_kinase_AS"/>
</dbReference>
<keyword evidence="11" id="KW-1185">Reference proteome</keyword>
<dbReference type="InterPro" id="IPR011009">
    <property type="entry name" value="Kinase-like_dom_sf"/>
</dbReference>
<dbReference type="EMBL" id="JAMPKK010000007">
    <property type="protein sequence ID" value="MEP0863790.1"/>
    <property type="molecule type" value="Genomic_DNA"/>
</dbReference>
<evidence type="ECO:0000259" key="9">
    <source>
        <dbReference type="PROSITE" id="PS50011"/>
    </source>
</evidence>
<dbReference type="PANTHER" id="PTHR24363:SF0">
    <property type="entry name" value="SERINE_THREONINE KINASE LIKE DOMAIN CONTAINING 1"/>
    <property type="match status" value="1"/>
</dbReference>
<evidence type="ECO:0000256" key="5">
    <source>
        <dbReference type="ARBA" id="ARBA00022777"/>
    </source>
</evidence>
<evidence type="ECO:0000256" key="8">
    <source>
        <dbReference type="ARBA" id="ARBA00048679"/>
    </source>
</evidence>
<comment type="catalytic activity">
    <reaction evidence="8">
        <text>L-seryl-[protein] + ATP = O-phospho-L-seryl-[protein] + ADP + H(+)</text>
        <dbReference type="Rhea" id="RHEA:17989"/>
        <dbReference type="Rhea" id="RHEA-COMP:9863"/>
        <dbReference type="Rhea" id="RHEA-COMP:11604"/>
        <dbReference type="ChEBI" id="CHEBI:15378"/>
        <dbReference type="ChEBI" id="CHEBI:29999"/>
        <dbReference type="ChEBI" id="CHEBI:30616"/>
        <dbReference type="ChEBI" id="CHEBI:83421"/>
        <dbReference type="ChEBI" id="CHEBI:456216"/>
        <dbReference type="EC" id="2.7.11.1"/>
    </reaction>
</comment>
<dbReference type="GO" id="GO:0016301">
    <property type="term" value="F:kinase activity"/>
    <property type="evidence" value="ECO:0007669"/>
    <property type="project" value="UniProtKB-KW"/>
</dbReference>
<protein>
    <recommendedName>
        <fullName evidence="1">non-specific serine/threonine protein kinase</fullName>
        <ecNumber evidence="1">2.7.11.1</ecNumber>
    </recommendedName>
</protein>
<evidence type="ECO:0000256" key="7">
    <source>
        <dbReference type="ARBA" id="ARBA00047899"/>
    </source>
</evidence>
<dbReference type="PROSITE" id="PS50011">
    <property type="entry name" value="PROTEIN_KINASE_DOM"/>
    <property type="match status" value="1"/>
</dbReference>
<evidence type="ECO:0000256" key="1">
    <source>
        <dbReference type="ARBA" id="ARBA00012513"/>
    </source>
</evidence>
<dbReference type="Gene3D" id="1.10.510.10">
    <property type="entry name" value="Transferase(Phosphotransferase) domain 1"/>
    <property type="match status" value="1"/>
</dbReference>
<dbReference type="PROSITE" id="PS00108">
    <property type="entry name" value="PROTEIN_KINASE_ST"/>
    <property type="match status" value="1"/>
</dbReference>
<evidence type="ECO:0000256" key="2">
    <source>
        <dbReference type="ARBA" id="ARBA00022527"/>
    </source>
</evidence>
<dbReference type="PANTHER" id="PTHR24363">
    <property type="entry name" value="SERINE/THREONINE PROTEIN KINASE"/>
    <property type="match status" value="1"/>
</dbReference>
<sequence>MNKFPDFSPHGYKIESELGHNRAGGRVTYLARSTPPYQEEVQVVIKQFQFAQSGANWADFEAYQQEIQVLQSLSFSGLPQYLDSFQTPSGFCMVQEYKPAPSLASPRCWKIDEIKQIALLLLDILIYLQNQTPPVIHRDIKPENILVGMDEEIKVYLVDFGFARIGGGEVAVSSVVKGSLGFMPPEQMFNRQLTEASDLYSLGATLICLLTNTPSAKIGNLIDASYQINFKHLLPQINQQFLDWLQKMVAPNFKERYPNAAAAKAALKPIDVNRSSRRRNLEIKAVALSSLSLVGLGFFALMMAPSFKLNAPESKTVQSTLAVDYLAKFSHAFDDKYKLLNQDISISKNNKRVYFYVNFKLIDKEYDCLCQVFSSTGRMVYGVQSTLTAEENSLSTGCFYDFDKNVDKPGDLTFVFSLDGQKVVKENITVLAE</sequence>
<dbReference type="SMART" id="SM00220">
    <property type="entry name" value="S_TKc"/>
    <property type="match status" value="1"/>
</dbReference>
<evidence type="ECO:0000256" key="3">
    <source>
        <dbReference type="ARBA" id="ARBA00022679"/>
    </source>
</evidence>
<organism evidence="10 11">
    <name type="scientific">Funiculus sociatus GB2-A5</name>
    <dbReference type="NCBI Taxonomy" id="2933946"/>
    <lineage>
        <taxon>Bacteria</taxon>
        <taxon>Bacillati</taxon>
        <taxon>Cyanobacteriota</taxon>
        <taxon>Cyanophyceae</taxon>
        <taxon>Coleofasciculales</taxon>
        <taxon>Coleofasciculaceae</taxon>
        <taxon>Funiculus</taxon>
    </lineage>
</organism>
<dbReference type="Gene3D" id="3.30.200.20">
    <property type="entry name" value="Phosphorylase Kinase, domain 1"/>
    <property type="match status" value="1"/>
</dbReference>
<evidence type="ECO:0000313" key="11">
    <source>
        <dbReference type="Proteomes" id="UP001442494"/>
    </source>
</evidence>
<reference evidence="10 11" key="1">
    <citation type="submission" date="2022-04" db="EMBL/GenBank/DDBJ databases">
        <title>Positive selection, recombination, and allopatry shape intraspecific diversity of widespread and dominant cyanobacteria.</title>
        <authorList>
            <person name="Wei J."/>
            <person name="Shu W."/>
            <person name="Hu C."/>
        </authorList>
    </citation>
    <scope>NUCLEOTIDE SEQUENCE [LARGE SCALE GENOMIC DNA]</scope>
    <source>
        <strain evidence="10 11">GB2-A5</strain>
    </source>
</reference>
<dbReference type="RefSeq" id="WP_190417338.1">
    <property type="nucleotide sequence ID" value="NZ_JAMPKK010000007.1"/>
</dbReference>
<evidence type="ECO:0000313" key="10">
    <source>
        <dbReference type="EMBL" id="MEP0863790.1"/>
    </source>
</evidence>
<keyword evidence="3" id="KW-0808">Transferase</keyword>
<comment type="caution">
    <text evidence="10">The sequence shown here is derived from an EMBL/GenBank/DDBJ whole genome shotgun (WGS) entry which is preliminary data.</text>
</comment>
<evidence type="ECO:0000256" key="6">
    <source>
        <dbReference type="ARBA" id="ARBA00022840"/>
    </source>
</evidence>
<keyword evidence="2" id="KW-0723">Serine/threonine-protein kinase</keyword>
<dbReference type="SUPFAM" id="SSF56112">
    <property type="entry name" value="Protein kinase-like (PK-like)"/>
    <property type="match status" value="1"/>
</dbReference>